<dbReference type="EMBL" id="FOIQ01000002">
    <property type="protein sequence ID" value="SEV99660.1"/>
    <property type="molecule type" value="Genomic_DNA"/>
</dbReference>
<name>A0A1I0NEC5_9BACT</name>
<evidence type="ECO:0008006" key="3">
    <source>
        <dbReference type="Google" id="ProtNLM"/>
    </source>
</evidence>
<dbReference type="Gene3D" id="3.90.320.10">
    <property type="match status" value="1"/>
</dbReference>
<protein>
    <recommendedName>
        <fullName evidence="3">PD-(D/E)XK nuclease superfamily protein</fullName>
    </recommendedName>
</protein>
<keyword evidence="2" id="KW-1185">Reference proteome</keyword>
<evidence type="ECO:0000313" key="1">
    <source>
        <dbReference type="EMBL" id="SEV99660.1"/>
    </source>
</evidence>
<accession>A0A1I0NEC5</accession>
<gene>
    <name evidence="1" type="ORF">SAMN04487850_1178</name>
</gene>
<reference evidence="1 2" key="1">
    <citation type="submission" date="2016-10" db="EMBL/GenBank/DDBJ databases">
        <authorList>
            <person name="de Groot N.N."/>
        </authorList>
    </citation>
    <scope>NUCLEOTIDE SEQUENCE [LARGE SCALE GENOMIC DNA]</scope>
    <source>
        <strain evidence="1 2">TC2-24</strain>
    </source>
</reference>
<dbReference type="Proteomes" id="UP000199373">
    <property type="component" value="Unassembled WGS sequence"/>
</dbReference>
<proteinExistence type="predicted"/>
<organism evidence="1 2">
    <name type="scientific">Prevotella aff. ruminicola Tc2-24</name>
    <dbReference type="NCBI Taxonomy" id="81582"/>
    <lineage>
        <taxon>Bacteria</taxon>
        <taxon>Pseudomonadati</taxon>
        <taxon>Bacteroidota</taxon>
        <taxon>Bacteroidia</taxon>
        <taxon>Bacteroidales</taxon>
        <taxon>Prevotellaceae</taxon>
        <taxon>Prevotella</taxon>
    </lineage>
</organism>
<evidence type="ECO:0000313" key="2">
    <source>
        <dbReference type="Proteomes" id="UP000199373"/>
    </source>
</evidence>
<dbReference type="InterPro" id="IPR011604">
    <property type="entry name" value="PDDEXK-like_dom_sf"/>
</dbReference>
<dbReference type="AlphaFoldDB" id="A0A1I0NEC5"/>
<sequence>MTEARFRALVEQAVEMAEATRIEQAQRLFAEAGVVLAEAGSEAERQVWAQWLGEQRRHLNGMYCTTGYAERWQEQRVDYQVPEAFAKVAEGCYPIVRFAERGAIVYPFRRRRRAADEAALGLLKRLRAWLPETVGVFADVCLNISAQQPPVEMDLALVADDGAGVRIDIEIDEPYTAETRRVIHAIGCGDDYRDGVLNRHGWTVVRLAERQVVEQPMACAAYLVQLVRALVPEVAAVEAVAEAGLSPVRRWTDNEALKMAARGAGHGEPPRLVPTVVPQNSQEREAGQLVARLPRTAEMAQKMLSFTDAGRYEQDRYIDFMADEHVYTYDGRERLLPVSSLIAYFFEAFDALQTAEMQWQRYGADVEEMLDRWDRCRRMASEVGTFMHLQTERYFRDGVFDTVYSFVDGEATVPVSIEREKAHFLRFVEEHRIRPYRQEWPIYDLDLNIAGTVDMICREDDGSFTIYDWKRSGKVVDAAGVPLTEGFNGKTGFNGISLPDTPFYHYCIQQNLYRYMLQRDYGIRVGGMNLVVLCPDYPTYYRVEVPVMDEVVEQIMAACHQHDLGHRLLR</sequence>